<keyword evidence="5 9" id="KW-0816">Tricarboxylic acid cycle</keyword>
<evidence type="ECO:0000256" key="10">
    <source>
        <dbReference type="SAM" id="MobiDB-lite"/>
    </source>
</evidence>
<dbReference type="InterPro" id="IPR036188">
    <property type="entry name" value="FAD/NAD-bd_sf"/>
</dbReference>
<keyword evidence="7 9" id="KW-0274">FAD</keyword>
<keyword evidence="8 9" id="KW-0560">Oxidoreductase</keyword>
<dbReference type="PANTHER" id="PTHR43104:SF2">
    <property type="entry name" value="L-2-HYDROXYGLUTARATE DEHYDROGENASE, MITOCHONDRIAL"/>
    <property type="match status" value="1"/>
</dbReference>
<evidence type="ECO:0000256" key="5">
    <source>
        <dbReference type="ARBA" id="ARBA00022532"/>
    </source>
</evidence>
<dbReference type="SUPFAM" id="SSF51905">
    <property type="entry name" value="FAD/NAD(P)-binding domain"/>
    <property type="match status" value="1"/>
</dbReference>
<dbReference type="HAMAP" id="MF_00212">
    <property type="entry name" value="MQO"/>
    <property type="match status" value="1"/>
</dbReference>
<evidence type="ECO:0000313" key="11">
    <source>
        <dbReference type="EMBL" id="OLO05877.1"/>
    </source>
</evidence>
<dbReference type="GO" id="GO:0008924">
    <property type="term" value="F:L-malate dehydrogenase (quinone) activity"/>
    <property type="evidence" value="ECO:0007669"/>
    <property type="project" value="UniProtKB-UniRule"/>
</dbReference>
<comment type="similarity">
    <text evidence="4 9">Belongs to the MQO family.</text>
</comment>
<protein>
    <recommendedName>
        <fullName evidence="9">Probable malate:quinone oxidoreductase</fullName>
        <ecNumber evidence="9">1.1.5.4</ecNumber>
    </recommendedName>
    <alternativeName>
        <fullName evidence="9">MQO</fullName>
    </alternativeName>
    <alternativeName>
        <fullName evidence="9">Malate dehydrogenase [quinone]</fullName>
    </alternativeName>
</protein>
<dbReference type="EMBL" id="MSDO01000002">
    <property type="protein sequence ID" value="OLO05877.1"/>
    <property type="molecule type" value="Genomic_DNA"/>
</dbReference>
<name>A0A1Q8SWT1_9GAMM</name>
<evidence type="ECO:0000313" key="12">
    <source>
        <dbReference type="Proteomes" id="UP000186878"/>
    </source>
</evidence>
<evidence type="ECO:0000256" key="3">
    <source>
        <dbReference type="ARBA" id="ARBA00005012"/>
    </source>
</evidence>
<dbReference type="InterPro" id="IPR006231">
    <property type="entry name" value="MQO"/>
</dbReference>
<dbReference type="NCBIfam" id="NF003611">
    <property type="entry name" value="PRK05257.3-2"/>
    <property type="match status" value="1"/>
</dbReference>
<dbReference type="NCBIfam" id="TIGR01320">
    <property type="entry name" value="mal_quin_oxido"/>
    <property type="match status" value="1"/>
</dbReference>
<evidence type="ECO:0000256" key="2">
    <source>
        <dbReference type="ARBA" id="ARBA00001974"/>
    </source>
</evidence>
<dbReference type="OrthoDB" id="9763983at2"/>
<keyword evidence="12" id="KW-1185">Reference proteome</keyword>
<dbReference type="AlphaFoldDB" id="A0A1Q8SWT1"/>
<comment type="catalytic activity">
    <reaction evidence="1 9">
        <text>(S)-malate + a quinone = a quinol + oxaloacetate</text>
        <dbReference type="Rhea" id="RHEA:46012"/>
        <dbReference type="ChEBI" id="CHEBI:15589"/>
        <dbReference type="ChEBI" id="CHEBI:16452"/>
        <dbReference type="ChEBI" id="CHEBI:24646"/>
        <dbReference type="ChEBI" id="CHEBI:132124"/>
        <dbReference type="EC" id="1.1.5.4"/>
    </reaction>
</comment>
<evidence type="ECO:0000256" key="9">
    <source>
        <dbReference type="HAMAP-Rule" id="MF_00212"/>
    </source>
</evidence>
<evidence type="ECO:0000256" key="8">
    <source>
        <dbReference type="ARBA" id="ARBA00023002"/>
    </source>
</evidence>
<organism evidence="11 12">
    <name type="scientific">Salinicola socius</name>
    <dbReference type="NCBI Taxonomy" id="404433"/>
    <lineage>
        <taxon>Bacteria</taxon>
        <taxon>Pseudomonadati</taxon>
        <taxon>Pseudomonadota</taxon>
        <taxon>Gammaproteobacteria</taxon>
        <taxon>Oceanospirillales</taxon>
        <taxon>Halomonadaceae</taxon>
        <taxon>Salinicola</taxon>
    </lineage>
</organism>
<dbReference type="NCBIfam" id="NF003605">
    <property type="entry name" value="PRK05257.1-4"/>
    <property type="match status" value="1"/>
</dbReference>
<dbReference type="NCBIfam" id="NF003606">
    <property type="entry name" value="PRK05257.2-1"/>
    <property type="match status" value="1"/>
</dbReference>
<feature type="region of interest" description="Disordered" evidence="10">
    <location>
        <begin position="513"/>
        <end position="534"/>
    </location>
</feature>
<evidence type="ECO:0000256" key="7">
    <source>
        <dbReference type="ARBA" id="ARBA00022827"/>
    </source>
</evidence>
<dbReference type="NCBIfam" id="NF003603">
    <property type="entry name" value="PRK05257.1-1"/>
    <property type="match status" value="1"/>
</dbReference>
<dbReference type="UniPathway" id="UPA00223">
    <property type="reaction ID" value="UER01008"/>
</dbReference>
<comment type="caution">
    <text evidence="11">The sequence shown here is derived from an EMBL/GenBank/DDBJ whole genome shotgun (WGS) entry which is preliminary data.</text>
</comment>
<evidence type="ECO:0000256" key="1">
    <source>
        <dbReference type="ARBA" id="ARBA00001139"/>
    </source>
</evidence>
<gene>
    <name evidence="9" type="primary">mqo</name>
    <name evidence="11" type="ORF">BTW07_02790</name>
</gene>
<dbReference type="NCBIfam" id="NF009875">
    <property type="entry name" value="PRK13339.1"/>
    <property type="match status" value="1"/>
</dbReference>
<dbReference type="EC" id="1.1.5.4" evidence="9"/>
<evidence type="ECO:0000256" key="4">
    <source>
        <dbReference type="ARBA" id="ARBA00006389"/>
    </source>
</evidence>
<dbReference type="Pfam" id="PF06039">
    <property type="entry name" value="Mqo"/>
    <property type="match status" value="1"/>
</dbReference>
<dbReference type="PANTHER" id="PTHR43104">
    <property type="entry name" value="L-2-HYDROXYGLUTARATE DEHYDROGENASE, MITOCHONDRIAL"/>
    <property type="match status" value="1"/>
</dbReference>
<dbReference type="GO" id="GO:0006099">
    <property type="term" value="P:tricarboxylic acid cycle"/>
    <property type="evidence" value="ECO:0007669"/>
    <property type="project" value="UniProtKB-UniRule"/>
</dbReference>
<dbReference type="Proteomes" id="UP000186878">
    <property type="component" value="Unassembled WGS sequence"/>
</dbReference>
<proteinExistence type="inferred from homology"/>
<reference evidence="11 12" key="1">
    <citation type="submission" date="2016-12" db="EMBL/GenBank/DDBJ databases">
        <title>Draft genome sequences of strains Salinicola socius SMB35, Salinicola sp. MH3R3-1 and Chromohalobacter sp. SMB17 from the Verkhnekamsk potash mining region of Russia.</title>
        <authorList>
            <person name="Mavrodi D.V."/>
            <person name="Olsson B.E."/>
            <person name="Korsakova E.S."/>
            <person name="Pyankova A."/>
            <person name="Mavrodi O.V."/>
            <person name="Plotnikova E.G."/>
        </authorList>
    </citation>
    <scope>NUCLEOTIDE SEQUENCE [LARGE SCALE GENOMIC DNA]</scope>
    <source>
        <strain evidence="11 12">SMB35</strain>
    </source>
</reference>
<dbReference type="Gene3D" id="3.50.50.60">
    <property type="entry name" value="FAD/NAD(P)-binding domain"/>
    <property type="match status" value="1"/>
</dbReference>
<evidence type="ECO:0000256" key="6">
    <source>
        <dbReference type="ARBA" id="ARBA00022630"/>
    </source>
</evidence>
<feature type="compositionally biased region" description="Polar residues" evidence="10">
    <location>
        <begin position="518"/>
        <end position="534"/>
    </location>
</feature>
<dbReference type="GO" id="GO:0047545">
    <property type="term" value="F:(S)-2-hydroxyglutarate dehydrogenase activity"/>
    <property type="evidence" value="ECO:0007669"/>
    <property type="project" value="TreeGrafter"/>
</dbReference>
<comment type="pathway">
    <text evidence="3 9">Carbohydrate metabolism; tricarboxylic acid cycle; oxaloacetate from (S)-malate (quinone route): step 1/1.</text>
</comment>
<accession>A0A1Q8SWT1</accession>
<comment type="cofactor">
    <cofactor evidence="2 9">
        <name>FAD</name>
        <dbReference type="ChEBI" id="CHEBI:57692"/>
    </cofactor>
</comment>
<dbReference type="RefSeq" id="WP_075568619.1">
    <property type="nucleotide sequence ID" value="NZ_MSDO01000002.1"/>
</dbReference>
<dbReference type="STRING" id="404433.BTW07_02790"/>
<sequence>MKLRHGMTFCSSLQTQSGAESSDTQNVDVVLIGGGTMSATLGTLLQSLQPDWTIHLYERLDKAAEESSNVWNNAGTGHSAFAEMNYTSPQPDGSVDIQRAITITEQFEVSRQFWASQVREGVLANPRSFINTVPHLSFVWSGERVSFLKTRFEAMRQNPLYAGMDYSDDPNKISEWIPLVMTGRDTDEPVAATRMPIGTEVNFGEITRQMMNSLARRDNFHLSVNTQVRDLKRNADGSWKVTVANTSDGENERSVNARFVFIGAGGAALPLLQKSGIPEARQYGGFPVGGQFLFTTNPEIVAKHDAKVYGLAPAGSPPMSVPHIDKRILDGTPAIMFGPFATFSSKFLKNGSWTDLMRSITPNNLWPMTKVGINNLDLVRYLISQLRMSESGQFKELQNYYPQANRDDWKLWTAGQRVQTIKDIEGKGGTLQFGTELVTGAEGSIAALLGASPGASTAPSIMLTLLAKVFPEQVASEEWQAKLKAMIPSYGKALTDNPQLLYEVRAMSRELLELSEPDLTTTPATESETEISSS</sequence>
<keyword evidence="6 9" id="KW-0285">Flavoprotein</keyword>